<dbReference type="SMART" id="SM01057">
    <property type="entry name" value="Carb_anhydrase"/>
    <property type="match status" value="1"/>
</dbReference>
<dbReference type="PANTHER" id="PTHR18952:SF265">
    <property type="entry name" value="CARBONIC ANHYDRASE"/>
    <property type="match status" value="1"/>
</dbReference>
<keyword evidence="6 9" id="KW-0862">Zinc</keyword>
<reference evidence="12" key="1">
    <citation type="submission" date="2021-01" db="EMBL/GenBank/DDBJ databases">
        <authorList>
            <person name="Corre E."/>
            <person name="Pelletier E."/>
            <person name="Niang G."/>
            <person name="Scheremetjew M."/>
            <person name="Finn R."/>
            <person name="Kale V."/>
            <person name="Holt S."/>
            <person name="Cochrane G."/>
            <person name="Meng A."/>
            <person name="Brown T."/>
            <person name="Cohen L."/>
        </authorList>
    </citation>
    <scope>NUCLEOTIDE SEQUENCE</scope>
    <source>
        <strain evidence="12">SAG 11-49</strain>
    </source>
</reference>
<evidence type="ECO:0000256" key="6">
    <source>
        <dbReference type="ARBA" id="ARBA00022833"/>
    </source>
</evidence>
<comment type="function">
    <text evidence="2 9">Reversible hydration of carbon dioxide.</text>
</comment>
<keyword evidence="10" id="KW-1133">Transmembrane helix</keyword>
<comment type="similarity">
    <text evidence="3 9">Belongs to the alpha-carbonic anhydrase family.</text>
</comment>
<dbReference type="GO" id="GO:0004089">
    <property type="term" value="F:carbonate dehydratase activity"/>
    <property type="evidence" value="ECO:0007669"/>
    <property type="project" value="UniProtKB-UniRule"/>
</dbReference>
<evidence type="ECO:0000256" key="2">
    <source>
        <dbReference type="ARBA" id="ARBA00002904"/>
    </source>
</evidence>
<evidence type="ECO:0000259" key="11">
    <source>
        <dbReference type="PROSITE" id="PS51144"/>
    </source>
</evidence>
<organism evidence="12">
    <name type="scientific">Chlamydomonas leiostraca</name>
    <dbReference type="NCBI Taxonomy" id="1034604"/>
    <lineage>
        <taxon>Eukaryota</taxon>
        <taxon>Viridiplantae</taxon>
        <taxon>Chlorophyta</taxon>
        <taxon>core chlorophytes</taxon>
        <taxon>Chlorophyceae</taxon>
        <taxon>CS clade</taxon>
        <taxon>Chlamydomonadales</taxon>
        <taxon>Chlamydomonadaceae</taxon>
        <taxon>Chlamydomonas</taxon>
    </lineage>
</organism>
<dbReference type="InterPro" id="IPR023561">
    <property type="entry name" value="Carbonic_anhydrase_a-class"/>
</dbReference>
<evidence type="ECO:0000256" key="1">
    <source>
        <dbReference type="ARBA" id="ARBA00001947"/>
    </source>
</evidence>
<keyword evidence="5 9" id="KW-0479">Metal-binding</keyword>
<protein>
    <recommendedName>
        <fullName evidence="4 9">Carbonic anhydrase</fullName>
        <ecNumber evidence="4 9">4.2.1.1</ecNumber>
    </recommendedName>
</protein>
<feature type="signal peptide" evidence="9">
    <location>
        <begin position="1"/>
        <end position="21"/>
    </location>
</feature>
<feature type="transmembrane region" description="Helical" evidence="10">
    <location>
        <begin position="430"/>
        <end position="457"/>
    </location>
</feature>
<evidence type="ECO:0000256" key="5">
    <source>
        <dbReference type="ARBA" id="ARBA00022723"/>
    </source>
</evidence>
<evidence type="ECO:0000256" key="7">
    <source>
        <dbReference type="ARBA" id="ARBA00023239"/>
    </source>
</evidence>
<sequence>MARNTHARVAAILVLAAHVQGCIELFGYSRDSLKPQTNPATAWDYGFRGDNWPGTCKTGSRQSPLNLPHLTQPVELGVTQYRTTMQYGEVTSNGTSAQVFNNGHTIQVQWAAGMLTSDVTVTTAGRVVTDVLGMSAPDNAGAKTVKATPLQFHFHTDSEHAVDGAFYPLEMHIVHNVAQADLPGCPAGGCFTVVGIMFALADNDNPALDAIWSAMPLREGQVVNLPAGTTIDVGALLPKDLTYISYEGSLTTPPCTEGLLWHVLTTPIPISLNQLRKYQTAVGLKDCTDGPAANATAPAATAGGRKMLSGHTHDHEESHGHKLLIQRGMKEGFQLISAAQAAQVTPVERGNGRTLLQAPLVAGEPVCEVVSFGFSNRNPQKANNRVIRLFTHPNSASLLGADAGAGTSGAADLRALTQATRDAVDDQKNLILGVGLGVGLGGTLLVLAALGAAVAVLKAGRSGSGAAHMDVHVAK</sequence>
<dbReference type="PROSITE" id="PS00162">
    <property type="entry name" value="ALPHA_CA_1"/>
    <property type="match status" value="1"/>
</dbReference>
<feature type="chain" id="PRO_5031588233" description="Carbonic anhydrase" evidence="9">
    <location>
        <begin position="22"/>
        <end position="475"/>
    </location>
</feature>
<feature type="domain" description="Alpha-carbonic anhydrase" evidence="11">
    <location>
        <begin position="41"/>
        <end position="311"/>
    </location>
</feature>
<keyword evidence="10" id="KW-0812">Transmembrane</keyword>
<keyword evidence="10" id="KW-0472">Membrane</keyword>
<accession>A0A7S0RJD8</accession>
<dbReference type="EC" id="4.2.1.1" evidence="4 9"/>
<comment type="cofactor">
    <cofactor evidence="1 9">
        <name>Zn(2+)</name>
        <dbReference type="ChEBI" id="CHEBI:29105"/>
    </cofactor>
</comment>
<evidence type="ECO:0000256" key="3">
    <source>
        <dbReference type="ARBA" id="ARBA00010718"/>
    </source>
</evidence>
<dbReference type="AlphaFoldDB" id="A0A7S0RJD8"/>
<dbReference type="SUPFAM" id="SSF51069">
    <property type="entry name" value="Carbonic anhydrase"/>
    <property type="match status" value="1"/>
</dbReference>
<dbReference type="GO" id="GO:0008270">
    <property type="term" value="F:zinc ion binding"/>
    <property type="evidence" value="ECO:0007669"/>
    <property type="project" value="UniProtKB-UniRule"/>
</dbReference>
<gene>
    <name evidence="12" type="ORF">CLEI1391_LOCUS9081</name>
</gene>
<dbReference type="InterPro" id="IPR018338">
    <property type="entry name" value="Carbonic_anhydrase_a-class_CS"/>
</dbReference>
<dbReference type="PANTHER" id="PTHR18952">
    <property type="entry name" value="CARBONIC ANHYDRASE"/>
    <property type="match status" value="1"/>
</dbReference>
<evidence type="ECO:0000313" key="12">
    <source>
        <dbReference type="EMBL" id="CAD8679502.1"/>
    </source>
</evidence>
<dbReference type="Pfam" id="PF00194">
    <property type="entry name" value="Carb_anhydrase"/>
    <property type="match status" value="1"/>
</dbReference>
<dbReference type="InterPro" id="IPR036398">
    <property type="entry name" value="CA_dom_sf"/>
</dbReference>
<name>A0A7S0RJD8_9CHLO</name>
<dbReference type="InterPro" id="IPR041891">
    <property type="entry name" value="Alpha_CA_prokaryot-like"/>
</dbReference>
<evidence type="ECO:0000256" key="9">
    <source>
        <dbReference type="RuleBase" id="RU367011"/>
    </source>
</evidence>
<keyword evidence="7 9" id="KW-0456">Lyase</keyword>
<evidence type="ECO:0000256" key="10">
    <source>
        <dbReference type="SAM" id="Phobius"/>
    </source>
</evidence>
<dbReference type="PROSITE" id="PS51144">
    <property type="entry name" value="ALPHA_CA_2"/>
    <property type="match status" value="1"/>
</dbReference>
<dbReference type="EMBL" id="HBFB01016229">
    <property type="protein sequence ID" value="CAD8679502.1"/>
    <property type="molecule type" value="Transcribed_RNA"/>
</dbReference>
<evidence type="ECO:0000256" key="4">
    <source>
        <dbReference type="ARBA" id="ARBA00012925"/>
    </source>
</evidence>
<comment type="catalytic activity">
    <reaction evidence="8 9">
        <text>hydrogencarbonate + H(+) = CO2 + H2O</text>
        <dbReference type="Rhea" id="RHEA:10748"/>
        <dbReference type="ChEBI" id="CHEBI:15377"/>
        <dbReference type="ChEBI" id="CHEBI:15378"/>
        <dbReference type="ChEBI" id="CHEBI:16526"/>
        <dbReference type="ChEBI" id="CHEBI:17544"/>
        <dbReference type="EC" id="4.2.1.1"/>
    </reaction>
</comment>
<keyword evidence="9" id="KW-0732">Signal</keyword>
<dbReference type="CDD" id="cd03124">
    <property type="entry name" value="alpha_CA_prokaryotic_like"/>
    <property type="match status" value="1"/>
</dbReference>
<dbReference type="Gene3D" id="3.10.200.10">
    <property type="entry name" value="Alpha carbonic anhydrase"/>
    <property type="match status" value="1"/>
</dbReference>
<dbReference type="InterPro" id="IPR001148">
    <property type="entry name" value="CA_dom"/>
</dbReference>
<evidence type="ECO:0000256" key="8">
    <source>
        <dbReference type="ARBA" id="ARBA00048348"/>
    </source>
</evidence>
<proteinExistence type="inferred from homology"/>